<accession>A0ABW0ASX7</accession>
<protein>
    <submittedName>
        <fullName evidence="1">TetR/AcrR family transcriptional regulator</fullName>
    </submittedName>
</protein>
<dbReference type="EMBL" id="JBHSKP010000042">
    <property type="protein sequence ID" value="MFC5156792.1"/>
    <property type="molecule type" value="Genomic_DNA"/>
</dbReference>
<gene>
    <name evidence="1" type="ORF">ACFPRH_34265</name>
</gene>
<keyword evidence="2" id="KW-1185">Reference proteome</keyword>
<sequence>MTTKAVGAGRARGRPRLVTRKVIIEAGIALTLDEVTIQGVAEILGVSRVAVYRHVPSQDALRLLVAEGILERWSPPETAEESVEGFLLALAVSLRKLVSEHPGIAGYLSRLQLGSRVSMARFEQTHVRLVDLGLEPWEASWMASTVAQQAIGVTAVFGSEESRVQRDEVLATAAEEFSVFPIKHVHARELGDDAVFRWTMRGLVRGCLAQLADDDPRPLSDRPAG</sequence>
<evidence type="ECO:0000313" key="2">
    <source>
        <dbReference type="Proteomes" id="UP001596160"/>
    </source>
</evidence>
<organism evidence="1 2">
    <name type="scientific">Streptomyces amakusaensis</name>
    <dbReference type="NCBI Taxonomy" id="67271"/>
    <lineage>
        <taxon>Bacteria</taxon>
        <taxon>Bacillati</taxon>
        <taxon>Actinomycetota</taxon>
        <taxon>Actinomycetes</taxon>
        <taxon>Kitasatosporales</taxon>
        <taxon>Streptomycetaceae</taxon>
        <taxon>Streptomyces</taxon>
    </lineage>
</organism>
<name>A0ABW0ASX7_9ACTN</name>
<dbReference type="InterPro" id="IPR009057">
    <property type="entry name" value="Homeodomain-like_sf"/>
</dbReference>
<evidence type="ECO:0000313" key="1">
    <source>
        <dbReference type="EMBL" id="MFC5156792.1"/>
    </source>
</evidence>
<dbReference type="SUPFAM" id="SSF46689">
    <property type="entry name" value="Homeodomain-like"/>
    <property type="match status" value="1"/>
</dbReference>
<comment type="caution">
    <text evidence="1">The sequence shown here is derived from an EMBL/GenBank/DDBJ whole genome shotgun (WGS) entry which is preliminary data.</text>
</comment>
<dbReference type="RefSeq" id="WP_344486212.1">
    <property type="nucleotide sequence ID" value="NZ_BAAASB010000035.1"/>
</dbReference>
<dbReference type="SUPFAM" id="SSF48498">
    <property type="entry name" value="Tetracyclin repressor-like, C-terminal domain"/>
    <property type="match status" value="1"/>
</dbReference>
<dbReference type="Proteomes" id="UP001596160">
    <property type="component" value="Unassembled WGS sequence"/>
</dbReference>
<dbReference type="Gene3D" id="1.10.357.10">
    <property type="entry name" value="Tetracycline Repressor, domain 2"/>
    <property type="match status" value="1"/>
</dbReference>
<dbReference type="InterPro" id="IPR036271">
    <property type="entry name" value="Tet_transcr_reg_TetR-rel_C_sf"/>
</dbReference>
<reference evidence="2" key="1">
    <citation type="journal article" date="2019" name="Int. J. Syst. Evol. Microbiol.">
        <title>The Global Catalogue of Microorganisms (GCM) 10K type strain sequencing project: providing services to taxonomists for standard genome sequencing and annotation.</title>
        <authorList>
            <consortium name="The Broad Institute Genomics Platform"/>
            <consortium name="The Broad Institute Genome Sequencing Center for Infectious Disease"/>
            <person name="Wu L."/>
            <person name="Ma J."/>
        </authorList>
    </citation>
    <scope>NUCLEOTIDE SEQUENCE [LARGE SCALE GENOMIC DNA]</scope>
    <source>
        <strain evidence="2">PCU 266</strain>
    </source>
</reference>
<proteinExistence type="predicted"/>